<protein>
    <submittedName>
        <fullName evidence="1">Uncharacterized protein</fullName>
    </submittedName>
</protein>
<evidence type="ECO:0000313" key="2">
    <source>
        <dbReference type="Proteomes" id="UP000016511"/>
    </source>
</evidence>
<name>U1YBT0_ANEAE</name>
<evidence type="ECO:0000313" key="1">
    <source>
        <dbReference type="EMBL" id="ERI09562.1"/>
    </source>
</evidence>
<accession>U1YBT0</accession>
<reference evidence="1 2" key="1">
    <citation type="submission" date="2013-08" db="EMBL/GenBank/DDBJ databases">
        <authorList>
            <person name="Weinstock G."/>
            <person name="Sodergren E."/>
            <person name="Wylie T."/>
            <person name="Fulton L."/>
            <person name="Fulton R."/>
            <person name="Fronick C."/>
            <person name="O'Laughlin M."/>
            <person name="Godfrey J."/>
            <person name="Miner T."/>
            <person name="Herter B."/>
            <person name="Appelbaum E."/>
            <person name="Cordes M."/>
            <person name="Lek S."/>
            <person name="Wollam A."/>
            <person name="Pepin K.H."/>
            <person name="Palsikar V.B."/>
            <person name="Mitreva M."/>
            <person name="Wilson R.K."/>
        </authorList>
    </citation>
    <scope>NUCLEOTIDE SEQUENCE [LARGE SCALE GENOMIC DNA]</scope>
    <source>
        <strain evidence="1 2">ATCC 12856</strain>
    </source>
</reference>
<dbReference type="PATRIC" id="fig|649747.3.peg.2182"/>
<dbReference type="Proteomes" id="UP000016511">
    <property type="component" value="Unassembled WGS sequence"/>
</dbReference>
<dbReference type="HOGENOM" id="CLU_3303851_0_0_9"/>
<gene>
    <name evidence="1" type="ORF">HMPREF0083_02403</name>
</gene>
<dbReference type="EMBL" id="AWSJ01000147">
    <property type="protein sequence ID" value="ERI09562.1"/>
    <property type="molecule type" value="Genomic_DNA"/>
</dbReference>
<sequence>MKMFWANVHYTLSGFFSFWLLYTCYSGNDKQDIENLRDK</sequence>
<proteinExistence type="predicted"/>
<keyword evidence="2" id="KW-1185">Reference proteome</keyword>
<dbReference type="AlphaFoldDB" id="U1YBT0"/>
<organism evidence="1 2">
    <name type="scientific">Aneurinibacillus aneurinilyticus ATCC 12856</name>
    <dbReference type="NCBI Taxonomy" id="649747"/>
    <lineage>
        <taxon>Bacteria</taxon>
        <taxon>Bacillati</taxon>
        <taxon>Bacillota</taxon>
        <taxon>Bacilli</taxon>
        <taxon>Bacillales</taxon>
        <taxon>Paenibacillaceae</taxon>
        <taxon>Aneurinibacillus group</taxon>
        <taxon>Aneurinibacillus</taxon>
    </lineage>
</organism>
<comment type="caution">
    <text evidence="1">The sequence shown here is derived from an EMBL/GenBank/DDBJ whole genome shotgun (WGS) entry which is preliminary data.</text>
</comment>